<reference evidence="3 4" key="1">
    <citation type="submission" date="2021-01" db="EMBL/GenBank/DDBJ databases">
        <title>Belnapia mucosa sp. nov. and Belnapia arida sp. nov., isolated from the Tabernas Desert (Almeria, Spain).</title>
        <authorList>
            <person name="Molina-Menor E."/>
            <person name="Vidal-Verdu A."/>
            <person name="Calonge A."/>
            <person name="Satari L."/>
            <person name="Pereto Magraner J."/>
            <person name="Porcar Miralles M."/>
        </authorList>
    </citation>
    <scope>NUCLEOTIDE SEQUENCE [LARGE SCALE GENOMIC DNA]</scope>
    <source>
        <strain evidence="3 4">T6</strain>
    </source>
</reference>
<dbReference type="InterPro" id="IPR050631">
    <property type="entry name" value="PheA/TfdB_FAD_monoxygenase"/>
</dbReference>
<dbReference type="InterPro" id="IPR002938">
    <property type="entry name" value="FAD-bd"/>
</dbReference>
<dbReference type="PRINTS" id="PR00420">
    <property type="entry name" value="RNGMNOXGNASE"/>
</dbReference>
<proteinExistence type="predicted"/>
<comment type="caution">
    <text evidence="3">The sequence shown here is derived from an EMBL/GenBank/DDBJ whole genome shotgun (WGS) entry which is preliminary data.</text>
</comment>
<evidence type="ECO:0000313" key="4">
    <source>
        <dbReference type="Proteomes" id="UP000606490"/>
    </source>
</evidence>
<gene>
    <name evidence="3" type="ORF">JMJ55_05815</name>
</gene>
<dbReference type="Proteomes" id="UP000606490">
    <property type="component" value="Unassembled WGS sequence"/>
</dbReference>
<dbReference type="RefSeq" id="WP_202824568.1">
    <property type="nucleotide sequence ID" value="NZ_JAEUXJ010000002.1"/>
</dbReference>
<dbReference type="Pfam" id="PF01494">
    <property type="entry name" value="FAD_binding_3"/>
    <property type="match status" value="1"/>
</dbReference>
<protein>
    <submittedName>
        <fullName evidence="3">FAD-dependent monooxygenase</fullName>
    </submittedName>
</protein>
<keyword evidence="3" id="KW-0503">Monooxygenase</keyword>
<accession>A0ABS1UZE3</accession>
<feature type="domain" description="FAD-binding" evidence="2">
    <location>
        <begin position="23"/>
        <end position="364"/>
    </location>
</feature>
<dbReference type="Gene3D" id="3.30.70.2450">
    <property type="match status" value="1"/>
</dbReference>
<dbReference type="InterPro" id="IPR036188">
    <property type="entry name" value="FAD/NAD-bd_sf"/>
</dbReference>
<evidence type="ECO:0000313" key="3">
    <source>
        <dbReference type="EMBL" id="MBL6454831.1"/>
    </source>
</evidence>
<dbReference type="EMBL" id="JAEUXJ010000002">
    <property type="protein sequence ID" value="MBL6454831.1"/>
    <property type="molecule type" value="Genomic_DNA"/>
</dbReference>
<sequence length="519" mass="56528">MGAGLYDDLPRFPFRPVAGKQRAPVVVLGAGPVGLALAAGLARQGVRCLVVEPRGAVSFGSRAICLSRRSLEILEGFGVAAPILAAGLPWTTGRSFWRGHQVLAFAMPHGPEQRHPPMLNLQQCFTEQLLVEALEGRPEVELRWHSRMLGLRQEADRVVLRVGTPEGEYDLEADWVVATDGARSPARAALGLELRGTSYEGRYLIADIRLRSATPTERRAWFDPPSNPGSTLLMHRQPGDVWRIDYQLREEEDAEAAQREDAVRARIDAHLAAIGEPSQYELLLISLYRAHCLTLDSYRQGRVLLAGDAAHLVPIFGVRGLNSGIEDAGNLAWKLAAVLRGEGGEALLDSYSEERVFAARENIRAARKSTLFMTPPSRGHALLRDAALSLSVHEDWARVLVNPRQSSATAFPDSPLSTPEAGEWAAGPRPGMVLPSIPLGAGHVQALVGPGPTILWAPGLAPPTGLRVVEIDESEARTALGLARPGAGYLMRPDGHVAWRWQDWNATGFATALRRMMRR</sequence>
<evidence type="ECO:0000256" key="1">
    <source>
        <dbReference type="ARBA" id="ARBA00023002"/>
    </source>
</evidence>
<keyword evidence="1" id="KW-0560">Oxidoreductase</keyword>
<dbReference type="PANTHER" id="PTHR43476">
    <property type="entry name" value="3-(3-HYDROXY-PHENYL)PROPIONATE/3-HYDROXYCINNAMIC ACID HYDROXYLASE"/>
    <property type="match status" value="1"/>
</dbReference>
<dbReference type="NCBIfam" id="NF006002">
    <property type="entry name" value="PRK08132.1"/>
    <property type="match status" value="1"/>
</dbReference>
<organism evidence="3 4">
    <name type="scientific">Belnapia mucosa</name>
    <dbReference type="NCBI Taxonomy" id="2804532"/>
    <lineage>
        <taxon>Bacteria</taxon>
        <taxon>Pseudomonadati</taxon>
        <taxon>Pseudomonadota</taxon>
        <taxon>Alphaproteobacteria</taxon>
        <taxon>Acetobacterales</taxon>
        <taxon>Roseomonadaceae</taxon>
        <taxon>Belnapia</taxon>
    </lineage>
</organism>
<evidence type="ECO:0000259" key="2">
    <source>
        <dbReference type="Pfam" id="PF01494"/>
    </source>
</evidence>
<keyword evidence="4" id="KW-1185">Reference proteome</keyword>
<dbReference type="Gene3D" id="3.50.50.60">
    <property type="entry name" value="FAD/NAD(P)-binding domain"/>
    <property type="match status" value="1"/>
</dbReference>
<dbReference type="Gene3D" id="3.40.30.120">
    <property type="match status" value="1"/>
</dbReference>
<dbReference type="SUPFAM" id="SSF51905">
    <property type="entry name" value="FAD/NAD(P)-binding domain"/>
    <property type="match status" value="1"/>
</dbReference>
<name>A0ABS1UZE3_9PROT</name>
<dbReference type="GO" id="GO:0004497">
    <property type="term" value="F:monooxygenase activity"/>
    <property type="evidence" value="ECO:0007669"/>
    <property type="project" value="UniProtKB-KW"/>
</dbReference>
<dbReference type="PANTHER" id="PTHR43476:SF3">
    <property type="entry name" value="FAD-BINDING MONOOXYGENASE"/>
    <property type="match status" value="1"/>
</dbReference>